<proteinExistence type="predicted"/>
<dbReference type="GO" id="GO:0003700">
    <property type="term" value="F:DNA-binding transcription factor activity"/>
    <property type="evidence" value="ECO:0007669"/>
    <property type="project" value="InterPro"/>
</dbReference>
<accession>A0A839SSC7</accession>
<dbReference type="CDD" id="cd07377">
    <property type="entry name" value="WHTH_GntR"/>
    <property type="match status" value="1"/>
</dbReference>
<name>A0A839SSC7_9PROT</name>
<dbReference type="InterPro" id="IPR011663">
    <property type="entry name" value="UTRA"/>
</dbReference>
<comment type="caution">
    <text evidence="5">The sequence shown here is derived from an EMBL/GenBank/DDBJ whole genome shotgun (WGS) entry which is preliminary data.</text>
</comment>
<evidence type="ECO:0000313" key="5">
    <source>
        <dbReference type="EMBL" id="MBB3065372.1"/>
    </source>
</evidence>
<dbReference type="PANTHER" id="PTHR44846">
    <property type="entry name" value="MANNOSYL-D-GLYCERATE TRANSPORT/METABOLISM SYSTEM REPRESSOR MNGR-RELATED"/>
    <property type="match status" value="1"/>
</dbReference>
<dbReference type="Gene3D" id="3.40.1410.10">
    <property type="entry name" value="Chorismate lyase-like"/>
    <property type="match status" value="1"/>
</dbReference>
<dbReference type="SMART" id="SM00345">
    <property type="entry name" value="HTH_GNTR"/>
    <property type="match status" value="1"/>
</dbReference>
<dbReference type="Pfam" id="PF07702">
    <property type="entry name" value="UTRA"/>
    <property type="match status" value="1"/>
</dbReference>
<keyword evidence="3" id="KW-0804">Transcription</keyword>
<organism evidence="5 6">
    <name type="scientific">Limibacillus halophilus</name>
    <dbReference type="NCBI Taxonomy" id="1579333"/>
    <lineage>
        <taxon>Bacteria</taxon>
        <taxon>Pseudomonadati</taxon>
        <taxon>Pseudomonadota</taxon>
        <taxon>Alphaproteobacteria</taxon>
        <taxon>Rhodospirillales</taxon>
        <taxon>Rhodovibrionaceae</taxon>
        <taxon>Limibacillus</taxon>
    </lineage>
</organism>
<dbReference type="PRINTS" id="PR00035">
    <property type="entry name" value="HTHGNTR"/>
</dbReference>
<keyword evidence="6" id="KW-1185">Reference proteome</keyword>
<dbReference type="InterPro" id="IPR028978">
    <property type="entry name" value="Chorismate_lyase_/UTRA_dom_sf"/>
</dbReference>
<evidence type="ECO:0000313" key="6">
    <source>
        <dbReference type="Proteomes" id="UP000581135"/>
    </source>
</evidence>
<feature type="domain" description="HTH gntR-type" evidence="4">
    <location>
        <begin position="23"/>
        <end position="91"/>
    </location>
</feature>
<evidence type="ECO:0000256" key="2">
    <source>
        <dbReference type="ARBA" id="ARBA00023125"/>
    </source>
</evidence>
<keyword evidence="2" id="KW-0238">DNA-binding</keyword>
<dbReference type="SMART" id="SM00866">
    <property type="entry name" value="UTRA"/>
    <property type="match status" value="1"/>
</dbReference>
<dbReference type="SUPFAM" id="SSF46785">
    <property type="entry name" value="Winged helix' DNA-binding domain"/>
    <property type="match status" value="1"/>
</dbReference>
<dbReference type="Gene3D" id="1.10.10.10">
    <property type="entry name" value="Winged helix-like DNA-binding domain superfamily/Winged helix DNA-binding domain"/>
    <property type="match status" value="1"/>
</dbReference>
<dbReference type="PROSITE" id="PS50949">
    <property type="entry name" value="HTH_GNTR"/>
    <property type="match status" value="1"/>
</dbReference>
<reference evidence="5 6" key="1">
    <citation type="submission" date="2020-08" db="EMBL/GenBank/DDBJ databases">
        <title>Genomic Encyclopedia of Type Strains, Phase III (KMG-III): the genomes of soil and plant-associated and newly described type strains.</title>
        <authorList>
            <person name="Whitman W."/>
        </authorList>
    </citation>
    <scope>NUCLEOTIDE SEQUENCE [LARGE SCALE GENOMIC DNA]</scope>
    <source>
        <strain evidence="5 6">CECT 8803</strain>
    </source>
</reference>
<protein>
    <submittedName>
        <fullName evidence="5">GntR family transcriptional regulator</fullName>
    </submittedName>
</protein>
<dbReference type="GO" id="GO:0045892">
    <property type="term" value="P:negative regulation of DNA-templated transcription"/>
    <property type="evidence" value="ECO:0007669"/>
    <property type="project" value="TreeGrafter"/>
</dbReference>
<dbReference type="GO" id="GO:0003677">
    <property type="term" value="F:DNA binding"/>
    <property type="evidence" value="ECO:0007669"/>
    <property type="project" value="UniProtKB-KW"/>
</dbReference>
<dbReference type="Proteomes" id="UP000581135">
    <property type="component" value="Unassembled WGS sequence"/>
</dbReference>
<dbReference type="InterPro" id="IPR036388">
    <property type="entry name" value="WH-like_DNA-bd_sf"/>
</dbReference>
<dbReference type="Pfam" id="PF00392">
    <property type="entry name" value="GntR"/>
    <property type="match status" value="1"/>
</dbReference>
<dbReference type="InterPro" id="IPR050679">
    <property type="entry name" value="Bact_HTH_transcr_reg"/>
</dbReference>
<dbReference type="InterPro" id="IPR000524">
    <property type="entry name" value="Tscrpt_reg_HTH_GntR"/>
</dbReference>
<evidence type="ECO:0000259" key="4">
    <source>
        <dbReference type="PROSITE" id="PS50949"/>
    </source>
</evidence>
<dbReference type="AlphaFoldDB" id="A0A839SSC7"/>
<dbReference type="SUPFAM" id="SSF64288">
    <property type="entry name" value="Chorismate lyase-like"/>
    <property type="match status" value="1"/>
</dbReference>
<dbReference type="RefSeq" id="WP_183416208.1">
    <property type="nucleotide sequence ID" value="NZ_JACHXA010000004.1"/>
</dbReference>
<dbReference type="InterPro" id="IPR036390">
    <property type="entry name" value="WH_DNA-bd_sf"/>
</dbReference>
<sequence>MINTRSTNNPAKTPKERSISDVIPLYFSVYLVLHKDITEGKYPDGVALPSEQELAKRFGVSRVTIRRTMLLLGEADMIVRQRGRGTFANPSAIKKTESSNFSGLTENIKAFEEETSVRILEYAPAEPPEWVLTAAGSENAGPMLKIVRVRSTASQSFSYSVCYVPYPEANLLSVESLSNRTIMALLEAEGAIAKHVDQRLTAVAATPEIAGLLGINVGEPLVTVRRLVRDSSNRLIEAIQVFYRPDSFEYQVSLSREATLGEAPRWVSSSTA</sequence>
<evidence type="ECO:0000256" key="3">
    <source>
        <dbReference type="ARBA" id="ARBA00023163"/>
    </source>
</evidence>
<gene>
    <name evidence="5" type="ORF">FHR98_001659</name>
</gene>
<dbReference type="EMBL" id="JACHXA010000004">
    <property type="protein sequence ID" value="MBB3065372.1"/>
    <property type="molecule type" value="Genomic_DNA"/>
</dbReference>
<dbReference type="PANTHER" id="PTHR44846:SF1">
    <property type="entry name" value="MANNOSYL-D-GLYCERATE TRANSPORT_METABOLISM SYSTEM REPRESSOR MNGR-RELATED"/>
    <property type="match status" value="1"/>
</dbReference>
<evidence type="ECO:0000256" key="1">
    <source>
        <dbReference type="ARBA" id="ARBA00023015"/>
    </source>
</evidence>
<keyword evidence="1" id="KW-0805">Transcription regulation</keyword>